<organism evidence="2 3">
    <name type="scientific">Rhizophagus irregularis</name>
    <dbReference type="NCBI Taxonomy" id="588596"/>
    <lineage>
        <taxon>Eukaryota</taxon>
        <taxon>Fungi</taxon>
        <taxon>Fungi incertae sedis</taxon>
        <taxon>Mucoromycota</taxon>
        <taxon>Glomeromycotina</taxon>
        <taxon>Glomeromycetes</taxon>
        <taxon>Glomerales</taxon>
        <taxon>Glomeraceae</taxon>
        <taxon>Rhizophagus</taxon>
    </lineage>
</organism>
<keyword evidence="1" id="KW-0812">Transmembrane</keyword>
<dbReference type="VEuPathDB" id="FungiDB:RhiirA1_470525"/>
<sequence>MNPIGNWLQGNSPKLDTGSERKQFRFGYRNPKVSKFYNENREMVPTWIPESQYFEVSLRKLVPIWIPESQWKLVSIWIPESQYFEENGSDLDTGIPMFQSYRIAQQKLRTKLWRRTLLDSSFGFVSVTISTWIWIGNGYY</sequence>
<protein>
    <submittedName>
        <fullName evidence="2">Uncharacterized protein</fullName>
    </submittedName>
</protein>
<comment type="caution">
    <text evidence="2">The sequence shown here is derived from an EMBL/GenBank/DDBJ whole genome shotgun (WGS) entry which is preliminary data.</text>
</comment>
<evidence type="ECO:0000313" key="2">
    <source>
        <dbReference type="EMBL" id="PKC58738.1"/>
    </source>
</evidence>
<proteinExistence type="predicted"/>
<reference evidence="2 3" key="2">
    <citation type="submission" date="2017-10" db="EMBL/GenBank/DDBJ databases">
        <title>Genome analyses suggest a sexual origin of heterokaryosis in a supposedly ancient asexual fungus.</title>
        <authorList>
            <person name="Corradi N."/>
            <person name="Sedzielewska K."/>
            <person name="Noel J."/>
            <person name="Charron P."/>
            <person name="Farinelli L."/>
            <person name="Marton T."/>
            <person name="Kruger M."/>
            <person name="Pelin A."/>
            <person name="Brachmann A."/>
            <person name="Corradi N."/>
        </authorList>
    </citation>
    <scope>NUCLEOTIDE SEQUENCE [LARGE SCALE GENOMIC DNA]</scope>
    <source>
        <strain evidence="2 3">A1</strain>
    </source>
</reference>
<evidence type="ECO:0000313" key="3">
    <source>
        <dbReference type="Proteomes" id="UP000232688"/>
    </source>
</evidence>
<dbReference type="Proteomes" id="UP000232688">
    <property type="component" value="Unassembled WGS sequence"/>
</dbReference>
<accession>A0A2N0R5Z4</accession>
<feature type="transmembrane region" description="Helical" evidence="1">
    <location>
        <begin position="116"/>
        <end position="135"/>
    </location>
</feature>
<evidence type="ECO:0000256" key="1">
    <source>
        <dbReference type="SAM" id="Phobius"/>
    </source>
</evidence>
<keyword evidence="1" id="KW-0472">Membrane</keyword>
<gene>
    <name evidence="2" type="ORF">RhiirA1_470525</name>
</gene>
<dbReference type="AlphaFoldDB" id="A0A2N0R5Z4"/>
<reference evidence="2 3" key="1">
    <citation type="submission" date="2017-10" db="EMBL/GenBank/DDBJ databases">
        <title>Extensive intraspecific genome diversity in a model arbuscular mycorrhizal fungus.</title>
        <authorList>
            <person name="Chen E.C.H."/>
            <person name="Morin E."/>
            <person name="Baudet D."/>
            <person name="Noel J."/>
            <person name="Ndikumana S."/>
            <person name="Charron P."/>
            <person name="St-Onge C."/>
            <person name="Giorgi J."/>
            <person name="Grigoriev I.V."/>
            <person name="Roux C."/>
            <person name="Martin F.M."/>
            <person name="Corradi N."/>
        </authorList>
    </citation>
    <scope>NUCLEOTIDE SEQUENCE [LARGE SCALE GENOMIC DNA]</scope>
    <source>
        <strain evidence="2 3">A1</strain>
    </source>
</reference>
<name>A0A2N0R5Z4_9GLOM</name>
<dbReference type="EMBL" id="LLXH01001477">
    <property type="protein sequence ID" value="PKC58738.1"/>
    <property type="molecule type" value="Genomic_DNA"/>
</dbReference>
<keyword evidence="1" id="KW-1133">Transmembrane helix</keyword>